<sequence>MAQVEIATVPYTVSADYFAEVGADFDTGAVDDAVLAQLNLLLPAGVVVHRNGKAYADEDAAESARQIDWTALLAGIDVDQILADNAK</sequence>
<accession>A0A916SQJ5</accession>
<dbReference type="Proteomes" id="UP000606922">
    <property type="component" value="Unassembled WGS sequence"/>
</dbReference>
<protein>
    <submittedName>
        <fullName evidence="1">Uncharacterized protein</fullName>
    </submittedName>
</protein>
<dbReference type="RefSeq" id="WP_188510802.1">
    <property type="nucleotide sequence ID" value="NZ_BMGB01000001.1"/>
</dbReference>
<reference evidence="1" key="2">
    <citation type="submission" date="2020-09" db="EMBL/GenBank/DDBJ databases">
        <authorList>
            <person name="Sun Q."/>
            <person name="Zhou Y."/>
        </authorList>
    </citation>
    <scope>NUCLEOTIDE SEQUENCE</scope>
    <source>
        <strain evidence="1">CGMCC 1.12813</strain>
    </source>
</reference>
<keyword evidence="2" id="KW-1185">Reference proteome</keyword>
<organism evidence="1 2">
    <name type="scientific">Conyzicola nivalis</name>
    <dbReference type="NCBI Taxonomy" id="1477021"/>
    <lineage>
        <taxon>Bacteria</taxon>
        <taxon>Bacillati</taxon>
        <taxon>Actinomycetota</taxon>
        <taxon>Actinomycetes</taxon>
        <taxon>Micrococcales</taxon>
        <taxon>Microbacteriaceae</taxon>
        <taxon>Conyzicola</taxon>
    </lineage>
</organism>
<comment type="caution">
    <text evidence="1">The sequence shown here is derived from an EMBL/GenBank/DDBJ whole genome shotgun (WGS) entry which is preliminary data.</text>
</comment>
<reference evidence="1" key="1">
    <citation type="journal article" date="2014" name="Int. J. Syst. Evol. Microbiol.">
        <title>Complete genome sequence of Corynebacterium casei LMG S-19264T (=DSM 44701T), isolated from a smear-ripened cheese.</title>
        <authorList>
            <consortium name="US DOE Joint Genome Institute (JGI-PGF)"/>
            <person name="Walter F."/>
            <person name="Albersmeier A."/>
            <person name="Kalinowski J."/>
            <person name="Ruckert C."/>
        </authorList>
    </citation>
    <scope>NUCLEOTIDE SEQUENCE</scope>
    <source>
        <strain evidence="1">CGMCC 1.12813</strain>
    </source>
</reference>
<evidence type="ECO:0000313" key="2">
    <source>
        <dbReference type="Proteomes" id="UP000606922"/>
    </source>
</evidence>
<evidence type="ECO:0000313" key="1">
    <source>
        <dbReference type="EMBL" id="GGB08439.1"/>
    </source>
</evidence>
<dbReference type="EMBL" id="BMGB01000001">
    <property type="protein sequence ID" value="GGB08439.1"/>
    <property type="molecule type" value="Genomic_DNA"/>
</dbReference>
<proteinExistence type="predicted"/>
<gene>
    <name evidence="1" type="ORF">GCM10010979_23730</name>
</gene>
<dbReference type="AlphaFoldDB" id="A0A916SQJ5"/>
<name>A0A916SQJ5_9MICO</name>